<evidence type="ECO:0000256" key="1">
    <source>
        <dbReference type="SAM" id="MobiDB-lite"/>
    </source>
</evidence>
<evidence type="ECO:0000313" key="2">
    <source>
        <dbReference type="EMBL" id="GAA4294444.1"/>
    </source>
</evidence>
<dbReference type="EMBL" id="BAABGF010000052">
    <property type="protein sequence ID" value="GAA4294444.1"/>
    <property type="molecule type" value="Genomic_DNA"/>
</dbReference>
<gene>
    <name evidence="2" type="ORF">GCM10023161_43790</name>
</gene>
<organism evidence="2 3">
    <name type="scientific">Mycobacterium paraffinicum</name>
    <dbReference type="NCBI Taxonomy" id="53378"/>
    <lineage>
        <taxon>Bacteria</taxon>
        <taxon>Bacillati</taxon>
        <taxon>Actinomycetota</taxon>
        <taxon>Actinomycetes</taxon>
        <taxon>Mycobacteriales</taxon>
        <taxon>Mycobacteriaceae</taxon>
        <taxon>Mycobacterium</taxon>
    </lineage>
</organism>
<keyword evidence="3" id="KW-1185">Reference proteome</keyword>
<evidence type="ECO:0000313" key="3">
    <source>
        <dbReference type="Proteomes" id="UP001501417"/>
    </source>
</evidence>
<feature type="region of interest" description="Disordered" evidence="1">
    <location>
        <begin position="16"/>
        <end position="48"/>
    </location>
</feature>
<reference evidence="3" key="1">
    <citation type="journal article" date="2019" name="Int. J. Syst. Evol. Microbiol.">
        <title>The Global Catalogue of Microorganisms (GCM) 10K type strain sequencing project: providing services to taxonomists for standard genome sequencing and annotation.</title>
        <authorList>
            <consortium name="The Broad Institute Genomics Platform"/>
            <consortium name="The Broad Institute Genome Sequencing Center for Infectious Disease"/>
            <person name="Wu L."/>
            <person name="Ma J."/>
        </authorList>
    </citation>
    <scope>NUCLEOTIDE SEQUENCE [LARGE SCALE GENOMIC DNA]</scope>
    <source>
        <strain evidence="3">JCM 17782</strain>
    </source>
</reference>
<name>A0ABP8F3S5_9MYCO</name>
<evidence type="ECO:0008006" key="4">
    <source>
        <dbReference type="Google" id="ProtNLM"/>
    </source>
</evidence>
<proteinExistence type="predicted"/>
<sequence length="161" mass="16842">MSRDYTAEKAADGACLDPRRAGTRKTVATGRSPATLGSVAPPTACTGGMKNTKRVLAGALLSGGFAVVGSGLVVGTGHAQPAPMVCQDPSHGPSPTNSCTYQWCPGSPELKNMPNWDRNVCHPWYFDQNSPVTNSIIIEGFPPPRPPSPPCIPFINCLPGL</sequence>
<protein>
    <recommendedName>
        <fullName evidence="4">Ig-like domain-containing protein</fullName>
    </recommendedName>
</protein>
<comment type="caution">
    <text evidence="2">The sequence shown here is derived from an EMBL/GenBank/DDBJ whole genome shotgun (WGS) entry which is preliminary data.</text>
</comment>
<accession>A0ABP8F3S5</accession>
<dbReference type="Proteomes" id="UP001501417">
    <property type="component" value="Unassembled WGS sequence"/>
</dbReference>